<evidence type="ECO:0000256" key="4">
    <source>
        <dbReference type="ARBA" id="ARBA00023136"/>
    </source>
</evidence>
<feature type="transmembrane region" description="Helical" evidence="6">
    <location>
        <begin position="139"/>
        <end position="160"/>
    </location>
</feature>
<feature type="region of interest" description="Disordered" evidence="5">
    <location>
        <begin position="474"/>
        <end position="529"/>
    </location>
</feature>
<accession>A0A511FHZ7</accession>
<feature type="transmembrane region" description="Helical" evidence="6">
    <location>
        <begin position="348"/>
        <end position="367"/>
    </location>
</feature>
<evidence type="ECO:0000313" key="9">
    <source>
        <dbReference type="Proteomes" id="UP000321723"/>
    </source>
</evidence>
<organism evidence="8 9">
    <name type="scientific">Cellulomonas hominis</name>
    <dbReference type="NCBI Taxonomy" id="156981"/>
    <lineage>
        <taxon>Bacteria</taxon>
        <taxon>Bacillati</taxon>
        <taxon>Actinomycetota</taxon>
        <taxon>Actinomycetes</taxon>
        <taxon>Micrococcales</taxon>
        <taxon>Cellulomonadaceae</taxon>
        <taxon>Cellulomonas</taxon>
    </lineage>
</organism>
<evidence type="ECO:0000259" key="7">
    <source>
        <dbReference type="PROSITE" id="PS50850"/>
    </source>
</evidence>
<dbReference type="SUPFAM" id="SSF103473">
    <property type="entry name" value="MFS general substrate transporter"/>
    <property type="match status" value="1"/>
</dbReference>
<dbReference type="InterPro" id="IPR051788">
    <property type="entry name" value="MFS_Transporter"/>
</dbReference>
<dbReference type="PROSITE" id="PS50850">
    <property type="entry name" value="MFS"/>
    <property type="match status" value="1"/>
</dbReference>
<name>A0A511FHZ7_9CELL</name>
<keyword evidence="9" id="KW-1185">Reference proteome</keyword>
<dbReference type="EMBL" id="BJVQ01000056">
    <property type="protein sequence ID" value="GEL47977.1"/>
    <property type="molecule type" value="Genomic_DNA"/>
</dbReference>
<dbReference type="GO" id="GO:0005886">
    <property type="term" value="C:plasma membrane"/>
    <property type="evidence" value="ECO:0007669"/>
    <property type="project" value="UniProtKB-SubCell"/>
</dbReference>
<dbReference type="PANTHER" id="PTHR23514:SF13">
    <property type="entry name" value="INNER MEMBRANE PROTEIN YBJJ"/>
    <property type="match status" value="1"/>
</dbReference>
<dbReference type="Pfam" id="PF07690">
    <property type="entry name" value="MFS_1"/>
    <property type="match status" value="1"/>
</dbReference>
<comment type="caution">
    <text evidence="8">The sequence shown here is derived from an EMBL/GenBank/DDBJ whole genome shotgun (WGS) entry which is preliminary data.</text>
</comment>
<protein>
    <submittedName>
        <fullName evidence="8">MFS transporter</fullName>
    </submittedName>
</protein>
<feature type="compositionally biased region" description="Low complexity" evidence="5">
    <location>
        <begin position="508"/>
        <end position="518"/>
    </location>
</feature>
<dbReference type="AlphaFoldDB" id="A0A511FHZ7"/>
<keyword evidence="3 6" id="KW-1133">Transmembrane helix</keyword>
<evidence type="ECO:0000256" key="6">
    <source>
        <dbReference type="SAM" id="Phobius"/>
    </source>
</evidence>
<dbReference type="CDD" id="cd17393">
    <property type="entry name" value="MFS_MosC_like"/>
    <property type="match status" value="1"/>
</dbReference>
<dbReference type="GO" id="GO:0022857">
    <property type="term" value="F:transmembrane transporter activity"/>
    <property type="evidence" value="ECO:0007669"/>
    <property type="project" value="InterPro"/>
</dbReference>
<dbReference type="InterPro" id="IPR011701">
    <property type="entry name" value="MFS"/>
</dbReference>
<evidence type="ECO:0000313" key="8">
    <source>
        <dbReference type="EMBL" id="GEL47977.1"/>
    </source>
</evidence>
<dbReference type="RefSeq" id="WP_338075774.1">
    <property type="nucleotide sequence ID" value="NZ_BJVQ01000056.1"/>
</dbReference>
<feature type="transmembrane region" description="Helical" evidence="6">
    <location>
        <begin position="434"/>
        <end position="451"/>
    </location>
</feature>
<feature type="compositionally biased region" description="Basic and acidic residues" evidence="5">
    <location>
        <begin position="519"/>
        <end position="529"/>
    </location>
</feature>
<feature type="compositionally biased region" description="Pro residues" evidence="5">
    <location>
        <begin position="476"/>
        <end position="486"/>
    </location>
</feature>
<gene>
    <name evidence="8" type="ORF">CHO01_30930</name>
</gene>
<feature type="transmembrane region" description="Helical" evidence="6">
    <location>
        <begin position="406"/>
        <end position="428"/>
    </location>
</feature>
<evidence type="ECO:0000256" key="1">
    <source>
        <dbReference type="ARBA" id="ARBA00004651"/>
    </source>
</evidence>
<feature type="transmembrane region" description="Helical" evidence="6">
    <location>
        <begin position="88"/>
        <end position="107"/>
    </location>
</feature>
<dbReference type="InterPro" id="IPR020846">
    <property type="entry name" value="MFS_dom"/>
</dbReference>
<keyword evidence="2 6" id="KW-0812">Transmembrane</keyword>
<dbReference type="Gene3D" id="1.20.1250.20">
    <property type="entry name" value="MFS general substrate transporter like domains"/>
    <property type="match status" value="2"/>
</dbReference>
<feature type="transmembrane region" description="Helical" evidence="6">
    <location>
        <begin position="373"/>
        <end position="394"/>
    </location>
</feature>
<reference evidence="8 9" key="1">
    <citation type="submission" date="2019-07" db="EMBL/GenBank/DDBJ databases">
        <title>Whole genome shotgun sequence of Cellulomonas hominis NBRC 16055.</title>
        <authorList>
            <person name="Hosoyama A."/>
            <person name="Uohara A."/>
            <person name="Ohji S."/>
            <person name="Ichikawa N."/>
        </authorList>
    </citation>
    <scope>NUCLEOTIDE SEQUENCE [LARGE SCALE GENOMIC DNA]</scope>
    <source>
        <strain evidence="8 9">NBRC 16055</strain>
    </source>
</reference>
<sequence>MSQPRARTGRAPLRPANRRPRPEAPAAGRPRGGRAGSARGPVDPAVQRARVLLLGLFGLVGVMFSGWLARIPSVRDALDMSPAELGGILIAGSVGSLATVSVAGMLVNRYGGRFVLYVSTAAFAAAYVLIGLGPTVGSVPLLALGIFLSGVGFALGNVPLNVETAAVERRMGRTVLPQFHAAFSIGAVVGSGIGALCAAADVPLLVQFTATALVGTVWRLLAIPGAVIESLPPDRAAAGAAREARAAGASPREAGLAGRLRAARVRRVARPGSALGAWREPRTLLIGVVIMSAALSEGSANDWLALAVVDGFGQAEAVGAAMFGVFVGAMTAVRLLGTRLIDRYGRVVVLRSSGVVSLAGLVLFGFAPNLPLAAAGIVAWGFGAALTVPLGIAAASDDPLRAASRVAVVSAFSSTASLAAPPLLGLAAEVIGPRHALVLITAAMLTTVLLARTVRRPEGDVAHTPVDLPGAAIAPSPEPAVAPPAPVAAEPGGACVPSGSVRREPAHPAHAPAPALAPAEHRPEPARPA</sequence>
<feature type="transmembrane region" description="Helical" evidence="6">
    <location>
        <begin position="49"/>
        <end position="68"/>
    </location>
</feature>
<dbReference type="InterPro" id="IPR036259">
    <property type="entry name" value="MFS_trans_sf"/>
</dbReference>
<feature type="transmembrane region" description="Helical" evidence="6">
    <location>
        <begin position="317"/>
        <end position="336"/>
    </location>
</feature>
<feature type="domain" description="Major facilitator superfamily (MFS) profile" evidence="7">
    <location>
        <begin position="46"/>
        <end position="459"/>
    </location>
</feature>
<comment type="subcellular location">
    <subcellularLocation>
        <location evidence="1">Cell membrane</location>
        <topology evidence="1">Multi-pass membrane protein</topology>
    </subcellularLocation>
</comment>
<feature type="region of interest" description="Disordered" evidence="5">
    <location>
        <begin position="1"/>
        <end position="41"/>
    </location>
</feature>
<proteinExistence type="predicted"/>
<dbReference type="PANTHER" id="PTHR23514">
    <property type="entry name" value="BYPASS OF STOP CODON PROTEIN 6"/>
    <property type="match status" value="1"/>
</dbReference>
<evidence type="ECO:0000256" key="2">
    <source>
        <dbReference type="ARBA" id="ARBA00022692"/>
    </source>
</evidence>
<evidence type="ECO:0000256" key="5">
    <source>
        <dbReference type="SAM" id="MobiDB-lite"/>
    </source>
</evidence>
<dbReference type="Proteomes" id="UP000321723">
    <property type="component" value="Unassembled WGS sequence"/>
</dbReference>
<feature type="transmembrane region" description="Helical" evidence="6">
    <location>
        <begin position="181"/>
        <end position="202"/>
    </location>
</feature>
<keyword evidence="4 6" id="KW-0472">Membrane</keyword>
<feature type="transmembrane region" description="Helical" evidence="6">
    <location>
        <begin position="114"/>
        <end position="133"/>
    </location>
</feature>
<evidence type="ECO:0000256" key="3">
    <source>
        <dbReference type="ARBA" id="ARBA00022989"/>
    </source>
</evidence>